<dbReference type="AlphaFoldDB" id="A0AAX6SKS5"/>
<sequence>MGDPASGGIRFQEEFAGLSQQDSEHARRSPCSFLSPPHSWCPGPHGQAQLRVRLCILAQPAMLLRAWVPCGQEGRILLEVGARTTPPRSTDTSCPFVQRGSASTDIRGAARGCRLSLSSPTCTDFPGGLVSTGYLPSPGVPDPSGDACEGPKQPCTAGTQDGWSGVGIFVICGAGPGRAVASQVRKLSPAQNQCYLRPAEGSLHTRALCLFVCQRSSQICYALQGPPAQVSLSLFSRFCTLASERLRVVRGPPPQPASLCAEPVPGCLIAHS</sequence>
<accession>A0AAX6SKS5</accession>
<proteinExistence type="predicted"/>
<keyword evidence="1" id="KW-1185">Reference proteome</keyword>
<evidence type="ECO:0000313" key="1">
    <source>
        <dbReference type="Proteomes" id="UP000694906"/>
    </source>
</evidence>
<dbReference type="GeneID" id="110348218"/>
<evidence type="ECO:0000313" key="2">
    <source>
        <dbReference type="RefSeq" id="XP_021110051.1"/>
    </source>
</evidence>
<dbReference type="RefSeq" id="XP_021110051.1">
    <property type="nucleotide sequence ID" value="XM_021254392.1"/>
</dbReference>
<organism evidence="1 2">
    <name type="scientific">Heterocephalus glaber</name>
    <name type="common">Naked mole rat</name>
    <dbReference type="NCBI Taxonomy" id="10181"/>
    <lineage>
        <taxon>Eukaryota</taxon>
        <taxon>Metazoa</taxon>
        <taxon>Chordata</taxon>
        <taxon>Craniata</taxon>
        <taxon>Vertebrata</taxon>
        <taxon>Euteleostomi</taxon>
        <taxon>Mammalia</taxon>
        <taxon>Eutheria</taxon>
        <taxon>Euarchontoglires</taxon>
        <taxon>Glires</taxon>
        <taxon>Rodentia</taxon>
        <taxon>Hystricomorpha</taxon>
        <taxon>Bathyergidae</taxon>
        <taxon>Heterocephalus</taxon>
    </lineage>
</organism>
<gene>
    <name evidence="2" type="primary">LOC110348218</name>
</gene>
<name>A0AAX6SKS5_HETGA</name>
<reference evidence="2" key="1">
    <citation type="submission" date="2025-08" db="UniProtKB">
        <authorList>
            <consortium name="RefSeq"/>
        </authorList>
    </citation>
    <scope>IDENTIFICATION</scope>
</reference>
<dbReference type="Proteomes" id="UP000694906">
    <property type="component" value="Unplaced"/>
</dbReference>
<protein>
    <submittedName>
        <fullName evidence="2">Uncharacterized protein LOC110348218 isoform X1</fullName>
    </submittedName>
</protein>